<name>A0A8J3XXD2_9ACTN</name>
<sequence>MGRSRSGVRSSRVYRQVRLADVAEQVAEGVVEYMRDAMTAYASVRLSWTPRTGGIAPRATAQTGRHRTSPRGENRWPSGGGHSHHEDMRLVFTPAEGDRCRVVVYRRDGVTLEMRSYDRKFRVPHDLAHAVTERELRLGAGVFGCIAAGAVFTSMQVLTGSPRHDSAARSARIIKANARSITTAEALSGVLHEAANGALTRPLFTKVREVWGIVEARTFPYDEATITATAETLKTLANVWSGLTVGEELVFMWPPALTAPIPTTHR</sequence>
<feature type="region of interest" description="Disordered" evidence="1">
    <location>
        <begin position="53"/>
        <end position="85"/>
    </location>
</feature>
<dbReference type="AlphaFoldDB" id="A0A8J3XXD2"/>
<dbReference type="Proteomes" id="UP000605992">
    <property type="component" value="Unassembled WGS sequence"/>
</dbReference>
<proteinExistence type="predicted"/>
<comment type="caution">
    <text evidence="2">The sequence shown here is derived from an EMBL/GenBank/DDBJ whole genome shotgun (WGS) entry which is preliminary data.</text>
</comment>
<evidence type="ECO:0000313" key="3">
    <source>
        <dbReference type="Proteomes" id="UP000605992"/>
    </source>
</evidence>
<accession>A0A8J3XXD2</accession>
<protein>
    <submittedName>
        <fullName evidence="2">Uncharacterized protein</fullName>
    </submittedName>
</protein>
<organism evidence="2 3">
    <name type="scientific">Planotetraspora thailandica</name>
    <dbReference type="NCBI Taxonomy" id="487172"/>
    <lineage>
        <taxon>Bacteria</taxon>
        <taxon>Bacillati</taxon>
        <taxon>Actinomycetota</taxon>
        <taxon>Actinomycetes</taxon>
        <taxon>Streptosporangiales</taxon>
        <taxon>Streptosporangiaceae</taxon>
        <taxon>Planotetraspora</taxon>
    </lineage>
</organism>
<gene>
    <name evidence="2" type="ORF">Pth03_43740</name>
</gene>
<dbReference type="EMBL" id="BOOR01000031">
    <property type="protein sequence ID" value="GII55985.1"/>
    <property type="molecule type" value="Genomic_DNA"/>
</dbReference>
<reference evidence="2" key="1">
    <citation type="submission" date="2021-01" db="EMBL/GenBank/DDBJ databases">
        <title>Whole genome shotgun sequence of Planotetraspora thailandica NBRC 104271.</title>
        <authorList>
            <person name="Komaki H."/>
            <person name="Tamura T."/>
        </authorList>
    </citation>
    <scope>NUCLEOTIDE SEQUENCE</scope>
    <source>
        <strain evidence="2">NBRC 104271</strain>
    </source>
</reference>
<keyword evidence="3" id="KW-1185">Reference proteome</keyword>
<evidence type="ECO:0000313" key="2">
    <source>
        <dbReference type="EMBL" id="GII55985.1"/>
    </source>
</evidence>
<evidence type="ECO:0000256" key="1">
    <source>
        <dbReference type="SAM" id="MobiDB-lite"/>
    </source>
</evidence>